<protein>
    <recommendedName>
        <fullName evidence="12">Sodium/chloride dependent transporter</fullName>
    </recommendedName>
</protein>
<evidence type="ECO:0000256" key="8">
    <source>
        <dbReference type="SAM" id="MobiDB-lite"/>
    </source>
</evidence>
<feature type="transmembrane region" description="Helical" evidence="9">
    <location>
        <begin position="326"/>
        <end position="345"/>
    </location>
</feature>
<keyword evidence="11" id="KW-1185">Reference proteome</keyword>
<dbReference type="InterPro" id="IPR000175">
    <property type="entry name" value="Na/ntran_symport"/>
</dbReference>
<dbReference type="RefSeq" id="XP_062708575.1">
    <property type="nucleotide sequence ID" value="XM_062852591.1"/>
</dbReference>
<feature type="region of interest" description="Disordered" evidence="8">
    <location>
        <begin position="770"/>
        <end position="816"/>
    </location>
</feature>
<evidence type="ECO:0000256" key="2">
    <source>
        <dbReference type="ARBA" id="ARBA00006459"/>
    </source>
</evidence>
<evidence type="ECO:0000256" key="5">
    <source>
        <dbReference type="ARBA" id="ARBA00022847"/>
    </source>
</evidence>
<feature type="compositionally biased region" description="Low complexity" evidence="8">
    <location>
        <begin position="861"/>
        <end position="873"/>
    </location>
</feature>
<dbReference type="PRINTS" id="PR00176">
    <property type="entry name" value="NANEUSMPORT"/>
</dbReference>
<feature type="transmembrane region" description="Helical" evidence="9">
    <location>
        <begin position="175"/>
        <end position="195"/>
    </location>
</feature>
<dbReference type="EnsemblMetazoa" id="AALFPA23_015511.R22558">
    <property type="protein sequence ID" value="AALFPA23_015511.P22558"/>
    <property type="gene ID" value="AALFPA23_015511"/>
</dbReference>
<dbReference type="GeneID" id="109431649"/>
<evidence type="ECO:0000313" key="10">
    <source>
        <dbReference type="EnsemblMetazoa" id="AALFPA23_015511.P22558"/>
    </source>
</evidence>
<feature type="transmembrane region" description="Helical" evidence="9">
    <location>
        <begin position="557"/>
        <end position="579"/>
    </location>
</feature>
<feature type="transmembrane region" description="Helical" evidence="9">
    <location>
        <begin position="401"/>
        <end position="425"/>
    </location>
</feature>
<keyword evidence="6 9" id="KW-1133">Transmembrane helix</keyword>
<evidence type="ECO:0000256" key="9">
    <source>
        <dbReference type="SAM" id="Phobius"/>
    </source>
</evidence>
<feature type="transmembrane region" description="Helical" evidence="9">
    <location>
        <begin position="635"/>
        <end position="654"/>
    </location>
</feature>
<feature type="compositionally biased region" description="Polar residues" evidence="8">
    <location>
        <begin position="801"/>
        <end position="816"/>
    </location>
</feature>
<evidence type="ECO:0000256" key="6">
    <source>
        <dbReference type="ARBA" id="ARBA00022989"/>
    </source>
</evidence>
<evidence type="ECO:0000256" key="1">
    <source>
        <dbReference type="ARBA" id="ARBA00004141"/>
    </source>
</evidence>
<accession>A0ABM1Z6F3</accession>
<name>A0ABM1Z6F3_AEDAL</name>
<evidence type="ECO:0000256" key="3">
    <source>
        <dbReference type="ARBA" id="ARBA00022448"/>
    </source>
</evidence>
<evidence type="ECO:0000256" key="7">
    <source>
        <dbReference type="ARBA" id="ARBA00023136"/>
    </source>
</evidence>
<dbReference type="RefSeq" id="XP_029730427.2">
    <property type="nucleotide sequence ID" value="XM_029874567.2"/>
</dbReference>
<reference evidence="11" key="1">
    <citation type="journal article" date="2015" name="Proc. Natl. Acad. Sci. U.S.A.">
        <title>Genome sequence of the Asian Tiger mosquito, Aedes albopictus, reveals insights into its biology, genetics, and evolution.</title>
        <authorList>
            <person name="Chen X.G."/>
            <person name="Jiang X."/>
            <person name="Gu J."/>
            <person name="Xu M."/>
            <person name="Wu Y."/>
            <person name="Deng Y."/>
            <person name="Zhang C."/>
            <person name="Bonizzoni M."/>
            <person name="Dermauw W."/>
            <person name="Vontas J."/>
            <person name="Armbruster P."/>
            <person name="Huang X."/>
            <person name="Yang Y."/>
            <person name="Zhang H."/>
            <person name="He W."/>
            <person name="Peng H."/>
            <person name="Liu Y."/>
            <person name="Wu K."/>
            <person name="Chen J."/>
            <person name="Lirakis M."/>
            <person name="Topalis P."/>
            <person name="Van Leeuwen T."/>
            <person name="Hall A.B."/>
            <person name="Jiang X."/>
            <person name="Thorpe C."/>
            <person name="Mueller R.L."/>
            <person name="Sun C."/>
            <person name="Waterhouse R.M."/>
            <person name="Yan G."/>
            <person name="Tu Z.J."/>
            <person name="Fang X."/>
            <person name="James A.A."/>
        </authorList>
    </citation>
    <scope>NUCLEOTIDE SEQUENCE [LARGE SCALE GENOMIC DNA]</scope>
    <source>
        <strain evidence="11">Foshan</strain>
    </source>
</reference>
<keyword evidence="4 9" id="KW-0812">Transmembrane</keyword>
<feature type="transmembrane region" description="Helical" evidence="9">
    <location>
        <begin position="357"/>
        <end position="374"/>
    </location>
</feature>
<evidence type="ECO:0000313" key="11">
    <source>
        <dbReference type="Proteomes" id="UP000069940"/>
    </source>
</evidence>
<dbReference type="EnsemblMetazoa" id="AALFPA23_015511.R22556">
    <property type="protein sequence ID" value="AALFPA23_015511.P22556"/>
    <property type="gene ID" value="AALFPA23_015511"/>
</dbReference>
<dbReference type="SUPFAM" id="SSF161070">
    <property type="entry name" value="SNF-like"/>
    <property type="match status" value="1"/>
</dbReference>
<dbReference type="Pfam" id="PF00209">
    <property type="entry name" value="SNF"/>
    <property type="match status" value="1"/>
</dbReference>
<comment type="similarity">
    <text evidence="2">Belongs to the sodium:neurotransmitter symporter (SNF) (TC 2.A.22) family.</text>
</comment>
<feature type="transmembrane region" description="Helical" evidence="9">
    <location>
        <begin position="251"/>
        <end position="275"/>
    </location>
</feature>
<reference evidence="10" key="2">
    <citation type="submission" date="2025-05" db="UniProtKB">
        <authorList>
            <consortium name="EnsemblMetazoa"/>
        </authorList>
    </citation>
    <scope>IDENTIFICATION</scope>
    <source>
        <strain evidence="10">Foshan</strain>
    </source>
</reference>
<dbReference type="Proteomes" id="UP000069940">
    <property type="component" value="Unassembled WGS sequence"/>
</dbReference>
<evidence type="ECO:0000256" key="4">
    <source>
        <dbReference type="ARBA" id="ARBA00022692"/>
    </source>
</evidence>
<feature type="transmembrane region" description="Helical" evidence="9">
    <location>
        <begin position="600"/>
        <end position="623"/>
    </location>
</feature>
<dbReference type="PANTHER" id="PTHR11616">
    <property type="entry name" value="SODIUM/CHLORIDE DEPENDENT TRANSPORTER"/>
    <property type="match status" value="1"/>
</dbReference>
<dbReference type="InterPro" id="IPR037272">
    <property type="entry name" value="SNS_sf"/>
</dbReference>
<proteinExistence type="inferred from homology"/>
<keyword evidence="3" id="KW-0813">Transport</keyword>
<feature type="compositionally biased region" description="Polar residues" evidence="8">
    <location>
        <begin position="874"/>
        <end position="885"/>
    </location>
</feature>
<comment type="subcellular location">
    <subcellularLocation>
        <location evidence="1">Membrane</location>
        <topology evidence="1">Multi-pass membrane protein</topology>
    </subcellularLocation>
</comment>
<dbReference type="RefSeq" id="XP_062708574.1">
    <property type="nucleotide sequence ID" value="XM_062852590.1"/>
</dbReference>
<dbReference type="PANTHER" id="PTHR11616:SF240">
    <property type="entry name" value="BLOATED TUBULES, ISOFORM B-RELATED"/>
    <property type="match status" value="1"/>
</dbReference>
<feature type="transmembrane region" description="Helical" evidence="9">
    <location>
        <begin position="207"/>
        <end position="231"/>
    </location>
</feature>
<feature type="transmembrane region" description="Helical" evidence="9">
    <location>
        <begin position="437"/>
        <end position="457"/>
    </location>
</feature>
<evidence type="ECO:0008006" key="12">
    <source>
        <dbReference type="Google" id="ProtNLM"/>
    </source>
</evidence>
<organism evidence="10 11">
    <name type="scientific">Aedes albopictus</name>
    <name type="common">Asian tiger mosquito</name>
    <name type="synonym">Stegomyia albopicta</name>
    <dbReference type="NCBI Taxonomy" id="7160"/>
    <lineage>
        <taxon>Eukaryota</taxon>
        <taxon>Metazoa</taxon>
        <taxon>Ecdysozoa</taxon>
        <taxon>Arthropoda</taxon>
        <taxon>Hexapoda</taxon>
        <taxon>Insecta</taxon>
        <taxon>Pterygota</taxon>
        <taxon>Neoptera</taxon>
        <taxon>Endopterygota</taxon>
        <taxon>Diptera</taxon>
        <taxon>Nematocera</taxon>
        <taxon>Culicoidea</taxon>
        <taxon>Culicidae</taxon>
        <taxon>Culicinae</taxon>
        <taxon>Aedini</taxon>
        <taxon>Aedes</taxon>
        <taxon>Stegomyia</taxon>
    </lineage>
</organism>
<dbReference type="PROSITE" id="PS50267">
    <property type="entry name" value="NA_NEUROTRAN_SYMP_3"/>
    <property type="match status" value="1"/>
</dbReference>
<keyword evidence="7 9" id="KW-0472">Membrane</keyword>
<sequence>MKWNKKPKQSISSVTSMSFLSDENLTFHRFSDGTISFTSERKKSAEGVLGSIGFGKPGQTLTIDRAAHLRKQSYAATASTPIWTTHTAFNNYTSNTIANSNHSGSSITDNNASTTTAGIPTASDLRYLSSPTNANNTSVMHNGSTVKLLSTKVTSQTNVAADSDDHTNKQSRSSIFRGVILCLCLNLTYANVARFPRELQQHGSAFLVPYGILLLLVGLPVVLLEISLGQFLGQGSAHMWRAAPFLKGASLVGRIASWLAAIWTSMHSVIALLYVGMLSFKSVPFRECNKAVTINQQSIHDGYDVEPNSGQECLKLTFLRPVWRSSLYFGLLALSLILLWVISMVCTHSGKINRRSIYLFGFLALVLLIFETGWEVTKAINDEYVPGLWPFSPESFADSTLWFNALVQVIYSLNIGIGAVPVITGKFLYKGDAIKTSFVYIFFNILITSIAVIFYVFQFHNNANDPHLLYPELTPLTAIYDRAVTVHELDHLIQQLIPALGYALLFISSIVSLTIYIYTSTRMIRKHPNYTVCLAGLVVAIAGLLCPNYIFPRILDTRIVGSLIVCAMIFEIILIIWVYGSKNLYTDLEFSLGRPVLKAWLFIWGMIPVLLIAILSWWTITYFDNDLLIDYFPKWLPVVFSLGVIMLLACVEISKQVDYNIFSMIHGATKPSKDWGPADPLVRHAWKQWKSVCEDTGERDFTLRRRGTKDYTNSIKKGQYSHSNKYGVSNKNLSTAGSNSPNYSGSVFGDSAIEEDISVDKFPQYKQQNSAYSIDSNNDKSPHTSASSRKSSHNDKRTPSERSQAGLISSRKTSDSFTSRIEIMGDDHGYRGAIVRNPLAKTDGAQNFKISHHHLAPPAPTHLTSSQTTTSQQPAKPQNHQNGHSKNPYPEEGYNRDIYISNGQADHICWRKFSINSEEYSTEL</sequence>
<feature type="transmembrane region" description="Helical" evidence="9">
    <location>
        <begin position="499"/>
        <end position="518"/>
    </location>
</feature>
<feature type="transmembrane region" description="Helical" evidence="9">
    <location>
        <begin position="530"/>
        <end position="551"/>
    </location>
</feature>
<keyword evidence="5" id="KW-0769">Symport</keyword>
<dbReference type="EnsemblMetazoa" id="AALFPA23_015511.R22557">
    <property type="protein sequence ID" value="AALFPA23_015511.P22557"/>
    <property type="gene ID" value="AALFPA23_015511"/>
</dbReference>
<feature type="region of interest" description="Disordered" evidence="8">
    <location>
        <begin position="853"/>
        <end position="895"/>
    </location>
</feature>